<organism evidence="1 2">
    <name type="scientific">Acipenser ruthenus</name>
    <name type="common">Sterlet sturgeon</name>
    <dbReference type="NCBI Taxonomy" id="7906"/>
    <lineage>
        <taxon>Eukaryota</taxon>
        <taxon>Metazoa</taxon>
        <taxon>Chordata</taxon>
        <taxon>Craniata</taxon>
        <taxon>Vertebrata</taxon>
        <taxon>Euteleostomi</taxon>
        <taxon>Actinopterygii</taxon>
        <taxon>Chondrostei</taxon>
        <taxon>Acipenseriformes</taxon>
        <taxon>Acipenseridae</taxon>
        <taxon>Acipenser</taxon>
    </lineage>
</organism>
<comment type="caution">
    <text evidence="1">The sequence shown here is derived from an EMBL/GenBank/DDBJ whole genome shotgun (WGS) entry which is preliminary data.</text>
</comment>
<protein>
    <submittedName>
        <fullName evidence="1">Uncharacterized protein</fullName>
    </submittedName>
</protein>
<dbReference type="Proteomes" id="UP000289886">
    <property type="component" value="Unassembled WGS sequence"/>
</dbReference>
<accession>A0A444V4Q1</accession>
<reference evidence="1 2" key="1">
    <citation type="submission" date="2019-01" db="EMBL/GenBank/DDBJ databases">
        <title>Draft Genome and Complete Hox-Cluster Characterization of the Sterlet Sturgeon (Acipenser ruthenus).</title>
        <authorList>
            <person name="Wei Q."/>
        </authorList>
    </citation>
    <scope>NUCLEOTIDE SEQUENCE [LARGE SCALE GENOMIC DNA]</scope>
    <source>
        <strain evidence="1">WHYD16114868_AA</strain>
        <tissue evidence="1">Blood</tissue>
    </source>
</reference>
<dbReference type="EMBL" id="SCEB01002441">
    <property type="protein sequence ID" value="RXM95382.1"/>
    <property type="molecule type" value="Genomic_DNA"/>
</dbReference>
<sequence length="76" mass="8159">MTELIALTCLLGSCRLMPAPSHSAQTRLRYSGHCEEERGECASWVTCSLVSVSAQPVQELSGVISRLQGIPSLLIS</sequence>
<keyword evidence="2" id="KW-1185">Reference proteome</keyword>
<evidence type="ECO:0000313" key="2">
    <source>
        <dbReference type="Proteomes" id="UP000289886"/>
    </source>
</evidence>
<name>A0A444V4Q1_ACIRT</name>
<gene>
    <name evidence="1" type="ORF">EOD39_16941</name>
</gene>
<proteinExistence type="predicted"/>
<dbReference type="AlphaFoldDB" id="A0A444V4Q1"/>
<evidence type="ECO:0000313" key="1">
    <source>
        <dbReference type="EMBL" id="RXM95382.1"/>
    </source>
</evidence>